<keyword evidence="12" id="KW-1185">Reference proteome</keyword>
<protein>
    <recommendedName>
        <fullName evidence="2 8">Carbonic anhydrase</fullName>
        <ecNumber evidence="2 8">4.2.1.1</ecNumber>
    </recommendedName>
    <alternativeName>
        <fullName evidence="8">Carbonate dehydratase</fullName>
    </alternativeName>
</protein>
<comment type="function">
    <text evidence="8">Reversible hydration of carbon dioxide.</text>
</comment>
<dbReference type="EMBL" id="LUEZ02000041">
    <property type="protein sequence ID" value="RDB24793.1"/>
    <property type="molecule type" value="Genomic_DNA"/>
</dbReference>
<reference evidence="11" key="1">
    <citation type="submission" date="2018-04" db="EMBL/GenBank/DDBJ databases">
        <title>Whole genome sequencing of Hypsizygus marmoreus.</title>
        <authorList>
            <person name="Choi I.-G."/>
            <person name="Min B."/>
            <person name="Kim J.-G."/>
            <person name="Kim S."/>
            <person name="Oh Y.-L."/>
            <person name="Kong W.-S."/>
            <person name="Park H."/>
            <person name="Jeong J."/>
            <person name="Song E.-S."/>
        </authorList>
    </citation>
    <scope>NUCLEOTIDE SEQUENCE [LARGE SCALE GENOMIC DNA]</scope>
    <source>
        <strain evidence="11">51987-8</strain>
    </source>
</reference>
<feature type="binding site" evidence="7">
    <location>
        <position position="94"/>
    </location>
    <ligand>
        <name>Zn(2+)</name>
        <dbReference type="ChEBI" id="CHEBI:29105"/>
    </ligand>
</feature>
<dbReference type="EC" id="4.2.1.1" evidence="2 8"/>
<evidence type="ECO:0000256" key="8">
    <source>
        <dbReference type="RuleBase" id="RU003956"/>
    </source>
</evidence>
<sequence length="313" mass="34248">MLPGALLCLLLTASASLARPLIYRELSYTTPMTTLTSSTAPSIPTSTIPVNNATSASDLALLLDGNTQFRMQQAEQRQSLPDQPPRVMFIGCSDNRITTDLIFQSEPGSSISHLNLANRFSGKDPNSNAVVTYAIRDLGVKHIIVMGHYGCKSIQAAMSRQPQKIDKIVQIWIQPIIDIFSHSRRVEIKKLRSKRRASNIITATNIDSDAFRALVEENVKASVKNLMRESILFAEYHKKNFKSKKVEVFVHGLVFDEQTGEVKDLGVSFGPPGQVVPKAKAKMLDPTPTTTATSETSSTASSTSTTPEPSQTT</sequence>
<proteinExistence type="inferred from homology"/>
<dbReference type="SUPFAM" id="SSF53056">
    <property type="entry name" value="beta-carbonic anhydrase, cab"/>
    <property type="match status" value="1"/>
</dbReference>
<dbReference type="PANTHER" id="PTHR11002:SF76">
    <property type="entry name" value="CARBONIC ANHYDRASE"/>
    <property type="match status" value="1"/>
</dbReference>
<feature type="signal peptide" evidence="10">
    <location>
        <begin position="1"/>
        <end position="18"/>
    </location>
</feature>
<dbReference type="InterPro" id="IPR001765">
    <property type="entry name" value="Carbonic_anhydrase"/>
</dbReference>
<gene>
    <name evidence="11" type="ORF">Hypma_007958</name>
</gene>
<comment type="similarity">
    <text evidence="1 8">Belongs to the beta-class carbonic anhydrase family.</text>
</comment>
<organism evidence="11 12">
    <name type="scientific">Hypsizygus marmoreus</name>
    <name type="common">White beech mushroom</name>
    <name type="synonym">Agaricus marmoreus</name>
    <dbReference type="NCBI Taxonomy" id="39966"/>
    <lineage>
        <taxon>Eukaryota</taxon>
        <taxon>Fungi</taxon>
        <taxon>Dikarya</taxon>
        <taxon>Basidiomycota</taxon>
        <taxon>Agaricomycotina</taxon>
        <taxon>Agaricomycetes</taxon>
        <taxon>Agaricomycetidae</taxon>
        <taxon>Agaricales</taxon>
        <taxon>Tricholomatineae</taxon>
        <taxon>Lyophyllaceae</taxon>
        <taxon>Hypsizygus</taxon>
    </lineage>
</organism>
<dbReference type="AlphaFoldDB" id="A0A369JYT0"/>
<feature type="compositionally biased region" description="Low complexity" evidence="9">
    <location>
        <begin position="286"/>
        <end position="313"/>
    </location>
</feature>
<feature type="binding site" evidence="7">
    <location>
        <position position="151"/>
    </location>
    <ligand>
        <name>Zn(2+)</name>
        <dbReference type="ChEBI" id="CHEBI:29105"/>
    </ligand>
</feature>
<evidence type="ECO:0000256" key="3">
    <source>
        <dbReference type="ARBA" id="ARBA00022723"/>
    </source>
</evidence>
<dbReference type="SMART" id="SM00947">
    <property type="entry name" value="Pro_CA"/>
    <property type="match status" value="1"/>
</dbReference>
<name>A0A369JYT0_HYPMA</name>
<feature type="chain" id="PRO_5016778510" description="Carbonic anhydrase" evidence="10">
    <location>
        <begin position="19"/>
        <end position="313"/>
    </location>
</feature>
<dbReference type="STRING" id="39966.A0A369JYT0"/>
<evidence type="ECO:0000256" key="2">
    <source>
        <dbReference type="ARBA" id="ARBA00012925"/>
    </source>
</evidence>
<keyword evidence="5 8" id="KW-0456">Lyase</keyword>
<evidence type="ECO:0000256" key="6">
    <source>
        <dbReference type="ARBA" id="ARBA00048348"/>
    </source>
</evidence>
<dbReference type="Pfam" id="PF00484">
    <property type="entry name" value="Pro_CA"/>
    <property type="match status" value="1"/>
</dbReference>
<dbReference type="PANTHER" id="PTHR11002">
    <property type="entry name" value="CARBONIC ANHYDRASE"/>
    <property type="match status" value="1"/>
</dbReference>
<evidence type="ECO:0000256" key="4">
    <source>
        <dbReference type="ARBA" id="ARBA00022833"/>
    </source>
</evidence>
<dbReference type="OrthoDB" id="10248475at2759"/>
<comment type="catalytic activity">
    <reaction evidence="6 8">
        <text>hydrogencarbonate + H(+) = CO2 + H2O</text>
        <dbReference type="Rhea" id="RHEA:10748"/>
        <dbReference type="ChEBI" id="CHEBI:15377"/>
        <dbReference type="ChEBI" id="CHEBI:15378"/>
        <dbReference type="ChEBI" id="CHEBI:16526"/>
        <dbReference type="ChEBI" id="CHEBI:17544"/>
        <dbReference type="EC" id="4.2.1.1"/>
    </reaction>
</comment>
<dbReference type="Proteomes" id="UP000076154">
    <property type="component" value="Unassembled WGS sequence"/>
</dbReference>
<keyword evidence="4 7" id="KW-0862">Zinc</keyword>
<dbReference type="InterPro" id="IPR036874">
    <property type="entry name" value="Carbonic_anhydrase_sf"/>
</dbReference>
<comment type="cofactor">
    <cofactor evidence="7">
        <name>Zn(2+)</name>
        <dbReference type="ChEBI" id="CHEBI:29105"/>
    </cofactor>
    <text evidence="7">Binds 1 zinc ion per subunit.</text>
</comment>
<feature type="binding site" evidence="7">
    <location>
        <position position="148"/>
    </location>
    <ligand>
        <name>Zn(2+)</name>
        <dbReference type="ChEBI" id="CHEBI:29105"/>
    </ligand>
</feature>
<evidence type="ECO:0000313" key="11">
    <source>
        <dbReference type="EMBL" id="RDB24793.1"/>
    </source>
</evidence>
<evidence type="ECO:0000256" key="5">
    <source>
        <dbReference type="ARBA" id="ARBA00023239"/>
    </source>
</evidence>
<accession>A0A369JYT0</accession>
<feature type="binding site" evidence="7">
    <location>
        <position position="92"/>
    </location>
    <ligand>
        <name>Zn(2+)</name>
        <dbReference type="ChEBI" id="CHEBI:29105"/>
    </ligand>
</feature>
<evidence type="ECO:0000313" key="12">
    <source>
        <dbReference type="Proteomes" id="UP000076154"/>
    </source>
</evidence>
<dbReference type="InParanoid" id="A0A369JYT0"/>
<evidence type="ECO:0000256" key="9">
    <source>
        <dbReference type="SAM" id="MobiDB-lite"/>
    </source>
</evidence>
<dbReference type="Gene3D" id="3.40.1050.10">
    <property type="entry name" value="Carbonic anhydrase"/>
    <property type="match status" value="1"/>
</dbReference>
<dbReference type="GO" id="GO:0004089">
    <property type="term" value="F:carbonate dehydratase activity"/>
    <property type="evidence" value="ECO:0007669"/>
    <property type="project" value="UniProtKB-UniRule"/>
</dbReference>
<keyword evidence="3 7" id="KW-0479">Metal-binding</keyword>
<comment type="caution">
    <text evidence="11">The sequence shown here is derived from an EMBL/GenBank/DDBJ whole genome shotgun (WGS) entry which is preliminary data.</text>
</comment>
<dbReference type="GO" id="GO:0008270">
    <property type="term" value="F:zinc ion binding"/>
    <property type="evidence" value="ECO:0007669"/>
    <property type="project" value="UniProtKB-UniRule"/>
</dbReference>
<feature type="region of interest" description="Disordered" evidence="9">
    <location>
        <begin position="277"/>
        <end position="313"/>
    </location>
</feature>
<keyword evidence="10" id="KW-0732">Signal</keyword>
<evidence type="ECO:0000256" key="1">
    <source>
        <dbReference type="ARBA" id="ARBA00006217"/>
    </source>
</evidence>
<evidence type="ECO:0000256" key="10">
    <source>
        <dbReference type="SAM" id="SignalP"/>
    </source>
</evidence>
<evidence type="ECO:0000256" key="7">
    <source>
        <dbReference type="PIRSR" id="PIRSR601765-1"/>
    </source>
</evidence>